<dbReference type="RefSeq" id="WP_230216580.1">
    <property type="nucleotide sequence ID" value="NZ_JAJKFT010000004.1"/>
</dbReference>
<name>A0A9X1MJE8_9BACT</name>
<dbReference type="EMBL" id="JAJKFT010000004">
    <property type="protein sequence ID" value="MCC9627846.1"/>
    <property type="molecule type" value="Genomic_DNA"/>
</dbReference>
<keyword evidence="2" id="KW-1185">Reference proteome</keyword>
<reference evidence="1" key="1">
    <citation type="submission" date="2021-11" db="EMBL/GenBank/DDBJ databases">
        <title>Genome sequence.</title>
        <authorList>
            <person name="Sun Q."/>
        </authorList>
    </citation>
    <scope>NUCLEOTIDE SEQUENCE</scope>
    <source>
        <strain evidence="1">JC732</strain>
    </source>
</reference>
<organism evidence="1 2">
    <name type="scientific">Blastopirellula sediminis</name>
    <dbReference type="NCBI Taxonomy" id="2894196"/>
    <lineage>
        <taxon>Bacteria</taxon>
        <taxon>Pseudomonadati</taxon>
        <taxon>Planctomycetota</taxon>
        <taxon>Planctomycetia</taxon>
        <taxon>Pirellulales</taxon>
        <taxon>Pirellulaceae</taxon>
        <taxon>Blastopirellula</taxon>
    </lineage>
</organism>
<comment type="caution">
    <text evidence="1">The sequence shown here is derived from an EMBL/GenBank/DDBJ whole genome shotgun (WGS) entry which is preliminary data.</text>
</comment>
<evidence type="ECO:0000313" key="2">
    <source>
        <dbReference type="Proteomes" id="UP001139103"/>
    </source>
</evidence>
<evidence type="ECO:0000313" key="1">
    <source>
        <dbReference type="EMBL" id="MCC9627846.1"/>
    </source>
</evidence>
<dbReference type="Proteomes" id="UP001139103">
    <property type="component" value="Unassembled WGS sequence"/>
</dbReference>
<sequence>MGHTRLGALPRTRAWRDVVQLIAAGADTAQVAEATIRAAEKSFSFVQDDCGYNHAVWLLTQLGLAGRSSDPVGYLREHGVNIPENSSITEVVVGLSEALDNATYQEITRSDLGDLAQRALCDAVVTRMEPKLQQQSLFDTRADDIKAALSDFSKEKEFAHLSREFYSRLTCESMNYFLSRTLATHLGDGQRFATMNQMAEFDNALETHCREASKIVEQYSGEWFSLHVYQEHGAISRDSVQGFASWALKKINDELRVGANANGH</sequence>
<protein>
    <submittedName>
        <fullName evidence="1">Uncharacterized protein</fullName>
    </submittedName>
</protein>
<gene>
    <name evidence="1" type="ORF">LOC68_05515</name>
</gene>
<dbReference type="AlphaFoldDB" id="A0A9X1MJE8"/>
<accession>A0A9X1MJE8</accession>
<proteinExistence type="predicted"/>